<comment type="subcellular location">
    <subcellularLocation>
        <location evidence="2">Cell membrane</location>
        <topology evidence="2">Multi-pass membrane protein</topology>
    </subcellularLocation>
</comment>
<keyword evidence="13" id="KW-0560">Oxidoreductase</keyword>
<organism evidence="23 24">
    <name type="scientific">Streptomyces chisholmiae</name>
    <dbReference type="NCBI Taxonomy" id="3075540"/>
    <lineage>
        <taxon>Bacteria</taxon>
        <taxon>Bacillati</taxon>
        <taxon>Actinomycetota</taxon>
        <taxon>Actinomycetes</taxon>
        <taxon>Kitasatosporales</taxon>
        <taxon>Streptomycetaceae</taxon>
        <taxon>Streptomyces</taxon>
    </lineage>
</organism>
<keyword evidence="5" id="KW-0813">Transport</keyword>
<dbReference type="CDD" id="cd03467">
    <property type="entry name" value="Rieske"/>
    <property type="match status" value="1"/>
</dbReference>
<feature type="region of interest" description="Disordered" evidence="20">
    <location>
        <begin position="1"/>
        <end position="54"/>
    </location>
</feature>
<protein>
    <recommendedName>
        <fullName evidence="4">Cytochrome bc1 complex Rieske iron-sulfur subunit</fullName>
    </recommendedName>
    <alternativeName>
        <fullName evidence="18">Cytochrome bc1 reductase complex subunit QcrA</fullName>
    </alternativeName>
    <alternativeName>
        <fullName evidence="19">Rieske iron-sulfur protein</fullName>
    </alternativeName>
</protein>
<evidence type="ECO:0000256" key="19">
    <source>
        <dbReference type="ARBA" id="ARBA00032409"/>
    </source>
</evidence>
<evidence type="ECO:0000256" key="10">
    <source>
        <dbReference type="ARBA" id="ARBA00022723"/>
    </source>
</evidence>
<dbReference type="EMBL" id="JAVREO010000001">
    <property type="protein sequence ID" value="MDT0264925.1"/>
    <property type="molecule type" value="Genomic_DNA"/>
</dbReference>
<comment type="function">
    <text evidence="1">Iron-sulfur subunit of the cytochrome bc1 complex, an essential component of the respiratory electron transport chain required for ATP synthesis. The bc1 complex catalyzes the oxidation of menaquinol and the reduction of cytochrome c in the respiratory chain. The bc1 complex operates through a Q-cycle mechanism that couples electron transfer to generation of the proton gradient that drives ATP synthesis.</text>
</comment>
<feature type="transmembrane region" description="Helical" evidence="21">
    <location>
        <begin position="110"/>
        <end position="130"/>
    </location>
</feature>
<evidence type="ECO:0000256" key="15">
    <source>
        <dbReference type="ARBA" id="ARBA00023014"/>
    </source>
</evidence>
<keyword evidence="14" id="KW-0408">Iron</keyword>
<evidence type="ECO:0000256" key="3">
    <source>
        <dbReference type="ARBA" id="ARBA00010651"/>
    </source>
</evidence>
<evidence type="ECO:0000256" key="7">
    <source>
        <dbReference type="ARBA" id="ARBA00022660"/>
    </source>
</evidence>
<dbReference type="InterPro" id="IPR017941">
    <property type="entry name" value="Rieske_2Fe-2S"/>
</dbReference>
<dbReference type="Gene3D" id="2.102.10.10">
    <property type="entry name" value="Rieske [2Fe-2S] iron-sulphur domain"/>
    <property type="match status" value="1"/>
</dbReference>
<keyword evidence="24" id="KW-1185">Reference proteome</keyword>
<evidence type="ECO:0000256" key="21">
    <source>
        <dbReference type="SAM" id="Phobius"/>
    </source>
</evidence>
<keyword evidence="17" id="KW-1015">Disulfide bond</keyword>
<proteinExistence type="inferred from homology"/>
<evidence type="ECO:0000256" key="16">
    <source>
        <dbReference type="ARBA" id="ARBA00023136"/>
    </source>
</evidence>
<evidence type="ECO:0000256" key="20">
    <source>
        <dbReference type="SAM" id="MobiDB-lite"/>
    </source>
</evidence>
<comment type="similarity">
    <text evidence="3">Belongs to the Rieske iron-sulfur protein family.</text>
</comment>
<dbReference type="SUPFAM" id="SSF50022">
    <property type="entry name" value="ISP domain"/>
    <property type="match status" value="1"/>
</dbReference>
<name>A0ABU2JIV9_9ACTN</name>
<dbReference type="PROSITE" id="PS51296">
    <property type="entry name" value="RIESKE"/>
    <property type="match status" value="1"/>
</dbReference>
<feature type="domain" description="Rieske" evidence="22">
    <location>
        <begin position="256"/>
        <end position="346"/>
    </location>
</feature>
<keyword evidence="9" id="KW-0001">2Fe-2S</keyword>
<dbReference type="Proteomes" id="UP001183410">
    <property type="component" value="Unassembled WGS sequence"/>
</dbReference>
<keyword evidence="15" id="KW-0411">Iron-sulfur</keyword>
<dbReference type="InterPro" id="IPR014349">
    <property type="entry name" value="Rieske_Fe-S_prot"/>
</dbReference>
<evidence type="ECO:0000256" key="17">
    <source>
        <dbReference type="ARBA" id="ARBA00023157"/>
    </source>
</evidence>
<keyword evidence="6" id="KW-1003">Cell membrane</keyword>
<evidence type="ECO:0000256" key="13">
    <source>
        <dbReference type="ARBA" id="ARBA00023002"/>
    </source>
</evidence>
<keyword evidence="10" id="KW-0479">Metal-binding</keyword>
<evidence type="ECO:0000313" key="24">
    <source>
        <dbReference type="Proteomes" id="UP001183410"/>
    </source>
</evidence>
<dbReference type="Pfam" id="PF19297">
    <property type="entry name" value="QcrA_N"/>
    <property type="match status" value="1"/>
</dbReference>
<accession>A0ABU2JIV9</accession>
<dbReference type="PANTHER" id="PTHR10134">
    <property type="entry name" value="CYTOCHROME B-C1 COMPLEX SUBUNIT RIESKE, MITOCHONDRIAL"/>
    <property type="match status" value="1"/>
</dbReference>
<sequence length="363" mass="40122">MSDRENDNSPEPKETETRKDVSDDHLPGERRSGELAGSDDPFADPGLPPHEPRRQDIDERAAKRSERTVALLFTVSMLATIGFIVSYVAIPIDRIVYIWPIGHISGLNFALGLTLGLALFCIGAGAIHWARTLMSDEERSEERHAVTATPEVKAHVLEEFRKGAEESGIGRRKLVRNTMLGAMALVPLSGVVLLRDLGPLPEDKLRRTAWREGSLIVNENTGEPLRPEDIQVGSLTQAMPSDIDHHDHDFHAEIAKAAVMLVRLEPEDIKDQRSADWGHEGILCFSKICTHIGCPATLYEQQTHHALCPCHQSTFDLSDGARVLFGPAGHPLPQLRITVNDEGFLQALGDFEEPPGPSFWERG</sequence>
<evidence type="ECO:0000256" key="4">
    <source>
        <dbReference type="ARBA" id="ARBA00015816"/>
    </source>
</evidence>
<dbReference type="Pfam" id="PF00355">
    <property type="entry name" value="Rieske"/>
    <property type="match status" value="1"/>
</dbReference>
<evidence type="ECO:0000256" key="1">
    <source>
        <dbReference type="ARBA" id="ARBA00002494"/>
    </source>
</evidence>
<evidence type="ECO:0000256" key="6">
    <source>
        <dbReference type="ARBA" id="ARBA00022475"/>
    </source>
</evidence>
<evidence type="ECO:0000256" key="2">
    <source>
        <dbReference type="ARBA" id="ARBA00004651"/>
    </source>
</evidence>
<keyword evidence="11" id="KW-0249">Electron transport</keyword>
<evidence type="ECO:0000256" key="12">
    <source>
        <dbReference type="ARBA" id="ARBA00022989"/>
    </source>
</evidence>
<feature type="compositionally biased region" description="Basic and acidic residues" evidence="20">
    <location>
        <begin position="1"/>
        <end position="33"/>
    </location>
</feature>
<gene>
    <name evidence="23" type="ORF">RM844_01340</name>
</gene>
<comment type="caution">
    <text evidence="23">The sequence shown here is derived from an EMBL/GenBank/DDBJ whole genome shotgun (WGS) entry which is preliminary data.</text>
</comment>
<evidence type="ECO:0000256" key="18">
    <source>
        <dbReference type="ARBA" id="ARBA00029586"/>
    </source>
</evidence>
<keyword evidence="16 21" id="KW-0472">Membrane</keyword>
<evidence type="ECO:0000256" key="8">
    <source>
        <dbReference type="ARBA" id="ARBA00022692"/>
    </source>
</evidence>
<evidence type="ECO:0000256" key="5">
    <source>
        <dbReference type="ARBA" id="ARBA00022448"/>
    </source>
</evidence>
<reference evidence="24" key="1">
    <citation type="submission" date="2023-07" db="EMBL/GenBank/DDBJ databases">
        <title>30 novel species of actinomycetes from the DSMZ collection.</title>
        <authorList>
            <person name="Nouioui I."/>
        </authorList>
    </citation>
    <scope>NUCLEOTIDE SEQUENCE [LARGE SCALE GENOMIC DNA]</scope>
    <source>
        <strain evidence="24">DSM 44915</strain>
    </source>
</reference>
<evidence type="ECO:0000259" key="22">
    <source>
        <dbReference type="PROSITE" id="PS51296"/>
    </source>
</evidence>
<evidence type="ECO:0000256" key="11">
    <source>
        <dbReference type="ARBA" id="ARBA00022982"/>
    </source>
</evidence>
<evidence type="ECO:0000256" key="14">
    <source>
        <dbReference type="ARBA" id="ARBA00023004"/>
    </source>
</evidence>
<dbReference type="InterPro" id="IPR045603">
    <property type="entry name" value="QcrA_N"/>
</dbReference>
<evidence type="ECO:0000313" key="23">
    <source>
        <dbReference type="EMBL" id="MDT0264925.1"/>
    </source>
</evidence>
<keyword evidence="8 21" id="KW-0812">Transmembrane</keyword>
<keyword evidence="7" id="KW-0679">Respiratory chain</keyword>
<dbReference type="InterPro" id="IPR036922">
    <property type="entry name" value="Rieske_2Fe-2S_sf"/>
</dbReference>
<keyword evidence="12 21" id="KW-1133">Transmembrane helix</keyword>
<feature type="transmembrane region" description="Helical" evidence="21">
    <location>
        <begin position="69"/>
        <end position="90"/>
    </location>
</feature>
<evidence type="ECO:0000256" key="9">
    <source>
        <dbReference type="ARBA" id="ARBA00022714"/>
    </source>
</evidence>